<feature type="signal peptide" evidence="2">
    <location>
        <begin position="1"/>
        <end position="15"/>
    </location>
</feature>
<evidence type="ECO:0000256" key="1">
    <source>
        <dbReference type="SAM" id="MobiDB-lite"/>
    </source>
</evidence>
<evidence type="ECO:0000256" key="2">
    <source>
        <dbReference type="SAM" id="SignalP"/>
    </source>
</evidence>
<dbReference type="Proteomes" id="UP000288725">
    <property type="component" value="Chromosome 3"/>
</dbReference>
<evidence type="ECO:0000313" key="3">
    <source>
        <dbReference type="EMBL" id="RXG41129.1"/>
    </source>
</evidence>
<feature type="compositionally biased region" description="Gly residues" evidence="1">
    <location>
        <begin position="40"/>
        <end position="50"/>
    </location>
</feature>
<feature type="region of interest" description="Disordered" evidence="1">
    <location>
        <begin position="20"/>
        <end position="103"/>
    </location>
</feature>
<sequence>MKFFTLLTMATAACAATMHASHAKRHPKRHARRHAKRQCGAGGGAGGAPGAGAPAPIFSEVPTASITPDAPPAATSAPAVETPDAPVPDAPVPDAPEAAPPAANGDTLVLFEIGGVPGNECLTFRNNGEIVNAACVNEAADRQVTPSTQNGTPVLVVQRAFSAGFRPDLVGVQACVGFNGTHFRAEDCAAEGGGVELVGFTGANVVASGGACLDGHDERAQVTVDVAGNDCAVFTPTVVTPTAP</sequence>
<feature type="compositionally biased region" description="Pro residues" evidence="1">
    <location>
        <begin position="85"/>
        <end position="94"/>
    </location>
</feature>
<gene>
    <name evidence="3" type="ORF">VDGE_02807</name>
</gene>
<dbReference type="EMBL" id="RSDZ01000282">
    <property type="protein sequence ID" value="RXG41129.1"/>
    <property type="molecule type" value="Genomic_DNA"/>
</dbReference>
<dbReference type="AlphaFoldDB" id="A0A366NIR7"/>
<evidence type="ECO:0000313" key="4">
    <source>
        <dbReference type="Proteomes" id="UP000288725"/>
    </source>
</evidence>
<name>A0A366NIR7_VERDA</name>
<feature type="compositionally biased region" description="Low complexity" evidence="1">
    <location>
        <begin position="51"/>
        <end position="84"/>
    </location>
</feature>
<accession>A0A366NIR7</accession>
<organism evidence="3 4">
    <name type="scientific">Verticillium dahliae</name>
    <name type="common">Verticillium wilt</name>
    <dbReference type="NCBI Taxonomy" id="27337"/>
    <lineage>
        <taxon>Eukaryota</taxon>
        <taxon>Fungi</taxon>
        <taxon>Dikarya</taxon>
        <taxon>Ascomycota</taxon>
        <taxon>Pezizomycotina</taxon>
        <taxon>Sordariomycetes</taxon>
        <taxon>Hypocreomycetidae</taxon>
        <taxon>Glomerellales</taxon>
        <taxon>Plectosphaerellaceae</taxon>
        <taxon>Verticillium</taxon>
    </lineage>
</organism>
<reference evidence="3 4" key="1">
    <citation type="submission" date="2018-12" db="EMBL/GenBank/DDBJ databases">
        <title>Genome of Verticillium dahliae isolate Getta Getta.</title>
        <authorList>
            <person name="Gardiner D.M."/>
        </authorList>
    </citation>
    <scope>NUCLEOTIDE SEQUENCE [LARGE SCALE GENOMIC DNA]</scope>
    <source>
        <strain evidence="3 4">Getta Getta</strain>
    </source>
</reference>
<protein>
    <submittedName>
        <fullName evidence="3">Uncharacterized protein</fullName>
    </submittedName>
</protein>
<feature type="chain" id="PRO_5043601885" evidence="2">
    <location>
        <begin position="16"/>
        <end position="244"/>
    </location>
</feature>
<comment type="caution">
    <text evidence="3">The sequence shown here is derived from an EMBL/GenBank/DDBJ whole genome shotgun (WGS) entry which is preliminary data.</text>
</comment>
<keyword evidence="2" id="KW-0732">Signal</keyword>
<proteinExistence type="predicted"/>
<feature type="compositionally biased region" description="Basic residues" evidence="1">
    <location>
        <begin position="21"/>
        <end position="37"/>
    </location>
</feature>